<evidence type="ECO:0000313" key="3">
    <source>
        <dbReference type="EMBL" id="SDR81295.1"/>
    </source>
</evidence>
<dbReference type="STRING" id="117157.SAMN04489717_0660"/>
<proteinExistence type="predicted"/>
<dbReference type="EMBL" id="LT629732">
    <property type="protein sequence ID" value="SDR81295.1"/>
    <property type="molecule type" value="Genomic_DNA"/>
</dbReference>
<feature type="domain" description="Pyridoxamine 5'-phosphate oxidase N-terminal" evidence="2">
    <location>
        <begin position="5"/>
        <end position="130"/>
    </location>
</feature>
<dbReference type="GO" id="GO:0016627">
    <property type="term" value="F:oxidoreductase activity, acting on the CH-CH group of donors"/>
    <property type="evidence" value="ECO:0007669"/>
    <property type="project" value="TreeGrafter"/>
</dbReference>
<keyword evidence="1" id="KW-0560">Oxidoreductase</keyword>
<accession>A0A1H1M4H0</accession>
<protein>
    <submittedName>
        <fullName evidence="3">PPOX class probable F420-dependent enzyme</fullName>
    </submittedName>
</protein>
<organism evidence="3 4">
    <name type="scientific">Actinopolymorpha singaporensis</name>
    <dbReference type="NCBI Taxonomy" id="117157"/>
    <lineage>
        <taxon>Bacteria</taxon>
        <taxon>Bacillati</taxon>
        <taxon>Actinomycetota</taxon>
        <taxon>Actinomycetes</taxon>
        <taxon>Propionibacteriales</taxon>
        <taxon>Actinopolymorphaceae</taxon>
        <taxon>Actinopolymorpha</taxon>
    </lineage>
</organism>
<evidence type="ECO:0000313" key="4">
    <source>
        <dbReference type="Proteomes" id="UP000198983"/>
    </source>
</evidence>
<dbReference type="Proteomes" id="UP000198983">
    <property type="component" value="Chromosome I"/>
</dbReference>
<dbReference type="PANTHER" id="PTHR35176">
    <property type="entry name" value="HEME OXYGENASE HI_0854-RELATED"/>
    <property type="match status" value="1"/>
</dbReference>
<dbReference type="GO" id="GO:0005829">
    <property type="term" value="C:cytosol"/>
    <property type="evidence" value="ECO:0007669"/>
    <property type="project" value="TreeGrafter"/>
</dbReference>
<evidence type="ECO:0000256" key="1">
    <source>
        <dbReference type="ARBA" id="ARBA00023002"/>
    </source>
</evidence>
<name>A0A1H1M4H0_9ACTN</name>
<gene>
    <name evidence="3" type="ORF">SAMN04489717_0660</name>
</gene>
<dbReference type="InterPro" id="IPR011576">
    <property type="entry name" value="Pyridox_Oxase_N"/>
</dbReference>
<dbReference type="RefSeq" id="WP_092650430.1">
    <property type="nucleotide sequence ID" value="NZ_LT629732.1"/>
</dbReference>
<dbReference type="AlphaFoldDB" id="A0A1H1M4H0"/>
<sequence>MTAVLPEELKKLVDEEKVFATVATLLPDGQPHLTVVWVKRDGDELLFSTIDDRVQGRNLARDPRISMLISPPDEPYTYTEIRGTAGIVPDPDSRLPHELLLKYLGGAPAEGASETGRIIVRVTPERITRWPKSA</sequence>
<dbReference type="GO" id="GO:0070967">
    <property type="term" value="F:coenzyme F420 binding"/>
    <property type="evidence" value="ECO:0007669"/>
    <property type="project" value="TreeGrafter"/>
</dbReference>
<keyword evidence="4" id="KW-1185">Reference proteome</keyword>
<dbReference type="PANTHER" id="PTHR35176:SF6">
    <property type="entry name" value="HEME OXYGENASE HI_0854-RELATED"/>
    <property type="match status" value="1"/>
</dbReference>
<dbReference type="InterPro" id="IPR052019">
    <property type="entry name" value="F420H2_bilvrd_red/Heme_oxyg"/>
</dbReference>
<dbReference type="SUPFAM" id="SSF50475">
    <property type="entry name" value="FMN-binding split barrel"/>
    <property type="match status" value="1"/>
</dbReference>
<dbReference type="OrthoDB" id="162914at2"/>
<dbReference type="InterPro" id="IPR019920">
    <property type="entry name" value="F420-binding_dom_put"/>
</dbReference>
<dbReference type="InterPro" id="IPR012349">
    <property type="entry name" value="Split_barrel_FMN-bd"/>
</dbReference>
<dbReference type="NCBIfam" id="TIGR03618">
    <property type="entry name" value="Rv1155_F420"/>
    <property type="match status" value="1"/>
</dbReference>
<dbReference type="Pfam" id="PF01243">
    <property type="entry name" value="PNPOx_N"/>
    <property type="match status" value="1"/>
</dbReference>
<evidence type="ECO:0000259" key="2">
    <source>
        <dbReference type="Pfam" id="PF01243"/>
    </source>
</evidence>
<dbReference type="Gene3D" id="2.30.110.10">
    <property type="entry name" value="Electron Transport, Fmn-binding Protein, Chain A"/>
    <property type="match status" value="1"/>
</dbReference>
<reference evidence="3 4" key="1">
    <citation type="submission" date="2016-10" db="EMBL/GenBank/DDBJ databases">
        <authorList>
            <person name="de Groot N.N."/>
        </authorList>
    </citation>
    <scope>NUCLEOTIDE SEQUENCE [LARGE SCALE GENOMIC DNA]</scope>
    <source>
        <strain evidence="3 4">DSM 22024</strain>
    </source>
</reference>